<accession>A0A4Q7KFV2</accession>
<keyword evidence="3" id="KW-0808">Transferase</keyword>
<dbReference type="InterPro" id="IPR016036">
    <property type="entry name" value="Malonyl_transacylase_ACP-bd"/>
</dbReference>
<evidence type="ECO:0000259" key="2">
    <source>
        <dbReference type="PROSITE" id="PS52019"/>
    </source>
</evidence>
<dbReference type="InterPro" id="IPR001227">
    <property type="entry name" value="Ac_transferase_dom_sf"/>
</dbReference>
<sequence length="832" mass="90543">MTVVQMTSVAERQRTLLLSAASTAELLEALENPGTQGNSAHPSGPRLGLPDPTPDRIALARKVVAKGRPWRGRKDVWFTPSPLRHSGGKVAFLFPGLEGEFAPRIDDVAALLDVPVPDLSTRTIGRFGGAVMAVGRLLDTALRRMAITPDAVAGHSIGEWTAMIAGGIVAAEDFDQMLEHTDLDALRAPGVEFAVLGCGLDRVTAELETRPTVAVSHENSTNQTVVCGPSEDVAELVEHLRGRAVICQTLPFRSGFHTQMLRPYLASWANGLPSLPMRRAAVPVWSATTATPFPGDEEAARELCLRHLLEPVRFRTLVQSLYDDDVRLFVQAGPGQLGSLIDDTLGRAEHLTVAANSVHRSGIDALRYAATALWVEGCAPDLSALEFASAPVRNDPALSTLDALAGEFPAAAELSALMTETADAFAAVVAAARGVSTVERLTVSTTAMPYLLDHCLAAQRHGWPDETDLRPVVPATTMVEHLADAVERASAGSTVTEMRDVRFHRWLVAAPATDVDVEVRWQGTVAQARLGDHAEAEVVTAPAHPPAPEAWPVPDDERVPEITPERLYGERWMFHGPTFRGVTAALGISSRTIRGRITVPPAPGALLDNVGHLIGQWLVEMQPDRWIAFPVRMGSIRWYASEPKHGSTVDCTIRVTSIDKDSILVDAQVIDRGRVLVEIEGWEDRRFDGDAHVGAAHRFPGAHALSRPRPGGWWLVEDRWPSLAARELFMNHYLGAAERAEYEECPATRRRGWLLERIAAKDAVRGWLWERDPESVFPAELRVTQDGTRYRVTGMYGRDVPNLHVAVSGDGNVRAAIARAETVVGQGNQEER</sequence>
<dbReference type="EMBL" id="SGWQ01000010">
    <property type="protein sequence ID" value="RZS34102.1"/>
    <property type="molecule type" value="Genomic_DNA"/>
</dbReference>
<feature type="region of interest" description="C-terminal hotdog fold" evidence="1">
    <location>
        <begin position="559"/>
        <end position="693"/>
    </location>
</feature>
<protein>
    <submittedName>
        <fullName evidence="3">Acyl transferase family protein</fullName>
    </submittedName>
</protein>
<dbReference type="InterPro" id="IPR037143">
    <property type="entry name" value="4-PPantetheinyl_Trfase_dom_sf"/>
</dbReference>
<dbReference type="Pfam" id="PF00698">
    <property type="entry name" value="Acyl_transf_1"/>
    <property type="match status" value="1"/>
</dbReference>
<dbReference type="Gene3D" id="3.90.470.20">
    <property type="entry name" value="4'-phosphopantetheinyl transferase domain"/>
    <property type="match status" value="1"/>
</dbReference>
<dbReference type="InterPro" id="IPR016035">
    <property type="entry name" value="Acyl_Trfase/lysoPLipase"/>
</dbReference>
<evidence type="ECO:0000313" key="3">
    <source>
        <dbReference type="EMBL" id="RZS34102.1"/>
    </source>
</evidence>
<organism evidence="3 4">
    <name type="scientific">Herbihabitans rhizosphaerae</name>
    <dbReference type="NCBI Taxonomy" id="1872711"/>
    <lineage>
        <taxon>Bacteria</taxon>
        <taxon>Bacillati</taxon>
        <taxon>Actinomycetota</taxon>
        <taxon>Actinomycetes</taxon>
        <taxon>Pseudonocardiales</taxon>
        <taxon>Pseudonocardiaceae</taxon>
        <taxon>Herbihabitans</taxon>
    </lineage>
</organism>
<dbReference type="Gene3D" id="3.10.129.110">
    <property type="entry name" value="Polyketide synthase dehydratase"/>
    <property type="match status" value="1"/>
</dbReference>
<dbReference type="InterPro" id="IPR014043">
    <property type="entry name" value="Acyl_transferase_dom"/>
</dbReference>
<dbReference type="InterPro" id="IPR052568">
    <property type="entry name" value="PKS-FAS_Synthase"/>
</dbReference>
<dbReference type="Gene3D" id="3.40.366.10">
    <property type="entry name" value="Malonyl-Coenzyme A Acyl Carrier Protein, domain 2"/>
    <property type="match status" value="1"/>
</dbReference>
<dbReference type="AlphaFoldDB" id="A0A4Q7KFV2"/>
<dbReference type="InterPro" id="IPR020807">
    <property type="entry name" value="PKS_DH"/>
</dbReference>
<dbReference type="GO" id="GO:0008897">
    <property type="term" value="F:holo-[acyl-carrier-protein] synthase activity"/>
    <property type="evidence" value="ECO:0007669"/>
    <property type="project" value="InterPro"/>
</dbReference>
<dbReference type="PANTHER" id="PTHR43074">
    <property type="entry name" value="OMEGA-3 POLYUNSATURATED FATTY ACID SYNTHASE PFAB-RELATED"/>
    <property type="match status" value="1"/>
</dbReference>
<dbReference type="InterPro" id="IPR049900">
    <property type="entry name" value="PKS_mFAS_DH"/>
</dbReference>
<dbReference type="SMART" id="SM00826">
    <property type="entry name" value="PKS_DH"/>
    <property type="match status" value="1"/>
</dbReference>
<dbReference type="SUPFAM" id="SSF56214">
    <property type="entry name" value="4'-phosphopantetheinyl transferase"/>
    <property type="match status" value="1"/>
</dbReference>
<dbReference type="InterPro" id="IPR042104">
    <property type="entry name" value="PKS_dehydratase_sf"/>
</dbReference>
<feature type="domain" description="PKS/mFAS DH" evidence="2">
    <location>
        <begin position="422"/>
        <end position="693"/>
    </location>
</feature>
<name>A0A4Q7KFV2_9PSEU</name>
<dbReference type="SMART" id="SM00827">
    <property type="entry name" value="PKS_AT"/>
    <property type="match status" value="1"/>
</dbReference>
<gene>
    <name evidence="3" type="ORF">EV193_110254</name>
</gene>
<dbReference type="PANTHER" id="PTHR43074:SF1">
    <property type="entry name" value="BETA-KETOACYL SYNTHASE FAMILY PROTEIN-RELATED"/>
    <property type="match status" value="1"/>
</dbReference>
<dbReference type="GO" id="GO:0000287">
    <property type="term" value="F:magnesium ion binding"/>
    <property type="evidence" value="ECO:0007669"/>
    <property type="project" value="InterPro"/>
</dbReference>
<dbReference type="OrthoDB" id="9778690at2"/>
<reference evidence="3 4" key="1">
    <citation type="submission" date="2019-02" db="EMBL/GenBank/DDBJ databases">
        <title>Genomic Encyclopedia of Type Strains, Phase IV (KMG-IV): sequencing the most valuable type-strain genomes for metagenomic binning, comparative biology and taxonomic classification.</title>
        <authorList>
            <person name="Goeker M."/>
        </authorList>
    </citation>
    <scope>NUCLEOTIDE SEQUENCE [LARGE SCALE GENOMIC DNA]</scope>
    <source>
        <strain evidence="3 4">DSM 101727</strain>
    </source>
</reference>
<comment type="caution">
    <text evidence="3">The sequence shown here is derived from an EMBL/GenBank/DDBJ whole genome shotgun (WGS) entry which is preliminary data.</text>
</comment>
<dbReference type="PROSITE" id="PS52019">
    <property type="entry name" value="PKS_MFAS_DH"/>
    <property type="match status" value="1"/>
</dbReference>
<keyword evidence="4" id="KW-1185">Reference proteome</keyword>
<evidence type="ECO:0000313" key="4">
    <source>
        <dbReference type="Proteomes" id="UP000294257"/>
    </source>
</evidence>
<evidence type="ECO:0000256" key="1">
    <source>
        <dbReference type="PROSITE-ProRule" id="PRU01363"/>
    </source>
</evidence>
<dbReference type="SUPFAM" id="SSF55048">
    <property type="entry name" value="Probable ACP-binding domain of malonyl-CoA ACP transacylase"/>
    <property type="match status" value="1"/>
</dbReference>
<feature type="active site" description="Proton acceptor; for dehydratase activity" evidence="1">
    <location>
        <position position="454"/>
    </location>
</feature>
<dbReference type="Proteomes" id="UP000294257">
    <property type="component" value="Unassembled WGS sequence"/>
</dbReference>
<feature type="active site" description="Proton donor; for dehydratase activity" evidence="1">
    <location>
        <position position="608"/>
    </location>
</feature>
<feature type="region of interest" description="N-terminal hotdog fold" evidence="1">
    <location>
        <begin position="422"/>
        <end position="545"/>
    </location>
</feature>
<proteinExistence type="predicted"/>
<dbReference type="SUPFAM" id="SSF52151">
    <property type="entry name" value="FabD/lysophospholipase-like"/>
    <property type="match status" value="1"/>
</dbReference>